<dbReference type="InterPro" id="IPR003439">
    <property type="entry name" value="ABC_transporter-like_ATP-bd"/>
</dbReference>
<keyword evidence="1" id="KW-0813">Transport</keyword>
<keyword evidence="6" id="KW-0472">Membrane</keyword>
<dbReference type="PANTHER" id="PTHR43499">
    <property type="entry name" value="ABC TRANSPORTER I FAMILY MEMBER 1"/>
    <property type="match status" value="1"/>
</dbReference>
<name>A0ABV3TVS0_9GAMM</name>
<dbReference type="PROSITE" id="PS00211">
    <property type="entry name" value="ABC_TRANSPORTER_1"/>
    <property type="match status" value="1"/>
</dbReference>
<dbReference type="RefSeq" id="WP_368375786.1">
    <property type="nucleotide sequence ID" value="NZ_JBFRYB010000001.1"/>
</dbReference>
<dbReference type="NCBIfam" id="TIGR01189">
    <property type="entry name" value="ccmA"/>
    <property type="match status" value="1"/>
</dbReference>
<protein>
    <submittedName>
        <fullName evidence="8">Cytochrome c biogenesis heme-transporting ATPase CcmA</fullName>
    </submittedName>
</protein>
<keyword evidence="3" id="KW-0201">Cytochrome c-type biogenesis</keyword>
<dbReference type="Gene3D" id="3.40.50.300">
    <property type="entry name" value="P-loop containing nucleotide triphosphate hydrolases"/>
    <property type="match status" value="1"/>
</dbReference>
<proteinExistence type="predicted"/>
<sequence>MAITGLEVKQLFSERDDRVLFSDLCFQLNAGQLLQIAGPNGSGKTSLLRILAGLSSRYEGDVLWQGKSLQRQRHDYLQQLLYIGHGAGIKAVLSPLENLRWSCALRGLADSDALIMAALDKVGLGGFEEQPCFSLSAGQQRRANLARLFCIPASLWILDEPFTAIDQRGVAEIEKWLSDFVSDGGAILLTTHHSLNFSQDFKVINLGAAANV</sequence>
<evidence type="ECO:0000313" key="8">
    <source>
        <dbReference type="EMBL" id="MEX1665687.1"/>
    </source>
</evidence>
<evidence type="ECO:0000256" key="1">
    <source>
        <dbReference type="ARBA" id="ARBA00022448"/>
    </source>
</evidence>
<keyword evidence="9" id="KW-1185">Reference proteome</keyword>
<dbReference type="NCBIfam" id="NF010061">
    <property type="entry name" value="PRK13538.1"/>
    <property type="match status" value="1"/>
</dbReference>
<evidence type="ECO:0000256" key="6">
    <source>
        <dbReference type="ARBA" id="ARBA00023136"/>
    </source>
</evidence>
<dbReference type="Pfam" id="PF00005">
    <property type="entry name" value="ABC_tran"/>
    <property type="match status" value="1"/>
</dbReference>
<dbReference type="PANTHER" id="PTHR43499:SF1">
    <property type="entry name" value="ABC TRANSPORTER I FAMILY MEMBER 1"/>
    <property type="match status" value="1"/>
</dbReference>
<evidence type="ECO:0000313" key="9">
    <source>
        <dbReference type="Proteomes" id="UP001557484"/>
    </source>
</evidence>
<evidence type="ECO:0000256" key="4">
    <source>
        <dbReference type="ARBA" id="ARBA00022840"/>
    </source>
</evidence>
<dbReference type="InterPro" id="IPR003593">
    <property type="entry name" value="AAA+_ATPase"/>
</dbReference>
<keyword evidence="4" id="KW-0067">ATP-binding</keyword>
<evidence type="ECO:0000256" key="2">
    <source>
        <dbReference type="ARBA" id="ARBA00022741"/>
    </source>
</evidence>
<dbReference type="EMBL" id="JBFRYB010000001">
    <property type="protein sequence ID" value="MEX1665687.1"/>
    <property type="molecule type" value="Genomic_DNA"/>
</dbReference>
<reference evidence="8 9" key="1">
    <citation type="journal article" date="2011" name="Int. J. Syst. Evol. Microbiol.">
        <title>Zhongshania antarctica gen. nov., sp. nov. and Zhongshania guokunii sp. nov., gammaproteobacteria respectively isolated from coastal attached (fast) ice and surface seawater of the Antarctic.</title>
        <authorList>
            <person name="Li H.J."/>
            <person name="Zhang X.Y."/>
            <person name="Chen C.X."/>
            <person name="Zhang Y.J."/>
            <person name="Gao Z.M."/>
            <person name="Yu Y."/>
            <person name="Chen X.L."/>
            <person name="Chen B."/>
            <person name="Zhang Y.Z."/>
        </authorList>
    </citation>
    <scope>NUCLEOTIDE SEQUENCE [LARGE SCALE GENOMIC DNA]</scope>
    <source>
        <strain evidence="8 9">R06B22</strain>
    </source>
</reference>
<evidence type="ECO:0000256" key="3">
    <source>
        <dbReference type="ARBA" id="ARBA00022748"/>
    </source>
</evidence>
<dbReference type="PROSITE" id="PS50893">
    <property type="entry name" value="ABC_TRANSPORTER_2"/>
    <property type="match status" value="1"/>
</dbReference>
<evidence type="ECO:0000259" key="7">
    <source>
        <dbReference type="PROSITE" id="PS50893"/>
    </source>
</evidence>
<dbReference type="SMART" id="SM00382">
    <property type="entry name" value="AAA"/>
    <property type="match status" value="1"/>
</dbReference>
<dbReference type="SUPFAM" id="SSF52540">
    <property type="entry name" value="P-loop containing nucleoside triphosphate hydrolases"/>
    <property type="match status" value="1"/>
</dbReference>
<evidence type="ECO:0000256" key="5">
    <source>
        <dbReference type="ARBA" id="ARBA00022967"/>
    </source>
</evidence>
<feature type="domain" description="ABC transporter" evidence="7">
    <location>
        <begin position="6"/>
        <end position="212"/>
    </location>
</feature>
<dbReference type="InterPro" id="IPR027417">
    <property type="entry name" value="P-loop_NTPase"/>
</dbReference>
<dbReference type="InterPro" id="IPR005895">
    <property type="entry name" value="ABC_transptr_haem_export_CcmA"/>
</dbReference>
<keyword evidence="2" id="KW-0547">Nucleotide-binding</keyword>
<dbReference type="Proteomes" id="UP001557484">
    <property type="component" value="Unassembled WGS sequence"/>
</dbReference>
<organism evidence="8 9">
    <name type="scientific">Zhongshania arctica</name>
    <dbReference type="NCBI Taxonomy" id="3238302"/>
    <lineage>
        <taxon>Bacteria</taxon>
        <taxon>Pseudomonadati</taxon>
        <taxon>Pseudomonadota</taxon>
        <taxon>Gammaproteobacteria</taxon>
        <taxon>Cellvibrionales</taxon>
        <taxon>Spongiibacteraceae</taxon>
        <taxon>Zhongshania</taxon>
    </lineage>
</organism>
<dbReference type="InterPro" id="IPR017871">
    <property type="entry name" value="ABC_transporter-like_CS"/>
</dbReference>
<keyword evidence="5" id="KW-1278">Translocase</keyword>
<comment type="caution">
    <text evidence="8">The sequence shown here is derived from an EMBL/GenBank/DDBJ whole genome shotgun (WGS) entry which is preliminary data.</text>
</comment>
<gene>
    <name evidence="8" type="primary">ccmA</name>
    <name evidence="8" type="ORF">AB4875_09295</name>
</gene>
<accession>A0ABV3TVS0</accession>